<comment type="cofactor">
    <cofactor evidence="2 14">
        <name>Mg(2+)</name>
        <dbReference type="ChEBI" id="CHEBI:18420"/>
    </cofactor>
</comment>
<sequence length="1013" mass="112290">MPSPVPIATRPINEPKVGRNNYQPFGFREEVLPAGWTSQEGSLPLPCDIHASHDVKVTVRDGTNLYIDVYRPNASEPVPAILAWSPFGKKFNGISMLKMLPWGLGVPKGVISGLEKFEGPDPASFVPKGFAIVNVDARGAGDSDGNVHIMGKQEAEDGYDVIEAIAKMPWCNGNLGLAGNSHLAIVQWHIAQLQPPSLKAIAPWEACGDLYREQFVRGGIFDAGLFDLIIDHNIQGHGGVEDFHEMYRRYPKADSLYWKDKRPDISKISIPTYITASYTSFVHTMGSLRGWLQLSTSEKWLRICPWQEWFDMWNDKDSAADLAGFFGLYLKGEKNGWEKTPKFRTTALRFTQDPVYNIVEEDFPIPRTEYRKLFFQPEQKLGLEAPAEASSVSYDSEKYLDHAGFTYTFSEKTRLMGIPKAVVYVSCADFHDLDIYVLIRKLDAQGKPLLNLNIPWSSIASQGVSPDKVDEIPPSHKNNLLFHVGSQGILRASRRAIDWSKSIHENFPFHPHDRDEYVTPGEIVKLEIGIWAMGVEYEAGESVRVEVHGNSPALRGEFKEDNEFSGLASHGRHQVYIGGEHASHIILPFAKIQKNPAGSAKMAFKINVSADSPFTLDNVPFGVISTESDPKARCATALGEYAIDLAAYWKDRTYNQLEGSKSLYDIFNQGSLNEFAALDWSIRSDVRKHLATELAAGNVPESCAIPLKSVKMHRPMAIGGFVDFLCSLEHCKNCAPLAGGAVSNNFYYAPSVYNGRSSSIVPSPEPVRRPHGIIYDPATKKPTFCPSKKMDFELEMGIFVSKPVPIGERISIEDAASHIFGFVLLNDWSARDLQAFEMNPLGPFHSKGFGTSISPWIVTIDALMPFTCKPWHDHTSTEFEHQRYSDRSKGTFDIKLDVTLVRNGESHKLATSNLNYLYWTPYQQVTHHTLAGCGLETGDLLGTGTITGETKQELGSLFEATYNGTKPIELANGDKLGFLQDGDEIILGASCGGGEGEPRLGFGECRGKILPAK</sequence>
<keyword evidence="9 14" id="KW-0460">Magnesium</keyword>
<comment type="caution">
    <text evidence="16">The sequence shown here is derived from an EMBL/GenBank/DDBJ whole genome shotgun (WGS) entry which is preliminary data.</text>
</comment>
<feature type="binding site" evidence="13">
    <location>
        <position position="945"/>
    </location>
    <ligand>
        <name>substrate</name>
    </ligand>
</feature>
<evidence type="ECO:0000256" key="3">
    <source>
        <dbReference type="ARBA" id="ARBA00004782"/>
    </source>
</evidence>
<name>A0A6V8HJG0_TALPI</name>
<dbReference type="InterPro" id="IPR005674">
    <property type="entry name" value="CocE/Ser_esterase"/>
</dbReference>
<feature type="binding site" evidence="14">
    <location>
        <position position="795"/>
    </location>
    <ligand>
        <name>Ca(2+)</name>
        <dbReference type="ChEBI" id="CHEBI:29108"/>
    </ligand>
</feature>
<dbReference type="Gene3D" id="3.90.850.10">
    <property type="entry name" value="Fumarylacetoacetase-like, C-terminal domain"/>
    <property type="match status" value="1"/>
</dbReference>
<feature type="binding site" evidence="14">
    <location>
        <position position="827"/>
    </location>
    <ligand>
        <name>Ca(2+)</name>
        <dbReference type="ChEBI" id="CHEBI:29108"/>
    </ligand>
</feature>
<evidence type="ECO:0000256" key="14">
    <source>
        <dbReference type="PIRSR" id="PIRSR605959-3"/>
    </source>
</evidence>
<evidence type="ECO:0000256" key="1">
    <source>
        <dbReference type="ARBA" id="ARBA00001913"/>
    </source>
</evidence>
<gene>
    <name evidence="16" type="ORF">TCE0_042f15052</name>
</gene>
<dbReference type="InterPro" id="IPR011234">
    <property type="entry name" value="Fumarylacetoacetase-like_C"/>
</dbReference>
<accession>A0A6V8HJG0</accession>
<evidence type="ECO:0000256" key="10">
    <source>
        <dbReference type="ARBA" id="ARBA00022878"/>
    </source>
</evidence>
<dbReference type="EMBL" id="DF933838">
    <property type="protein sequence ID" value="GAM41720.1"/>
    <property type="molecule type" value="Genomic_DNA"/>
</dbReference>
<dbReference type="EC" id="3.7.1.2" evidence="5"/>
<dbReference type="InterPro" id="IPR036663">
    <property type="entry name" value="Fumarylacetoacetase_C_sf"/>
</dbReference>
<dbReference type="InterPro" id="IPR000383">
    <property type="entry name" value="Xaa-Pro-like_dom"/>
</dbReference>
<feature type="binding site" evidence="14">
    <location>
        <position position="827"/>
    </location>
    <ligand>
        <name>Mg(2+)</name>
        <dbReference type="ChEBI" id="CHEBI:18420"/>
    </ligand>
</feature>
<dbReference type="SUPFAM" id="SSF63433">
    <property type="entry name" value="Fumarylacetoacetate hydrolase, FAH, N-terminal domain"/>
    <property type="match status" value="1"/>
</dbReference>
<feature type="binding site" evidence="14">
    <location>
        <position position="851"/>
    </location>
    <ligand>
        <name>Mg(2+)</name>
        <dbReference type="ChEBI" id="CHEBI:18420"/>
    </ligand>
</feature>
<dbReference type="InterPro" id="IPR008979">
    <property type="entry name" value="Galactose-bd-like_sf"/>
</dbReference>
<evidence type="ECO:0000256" key="6">
    <source>
        <dbReference type="ARBA" id="ARBA00022723"/>
    </source>
</evidence>
<comment type="cofactor">
    <cofactor evidence="1 14">
        <name>Ca(2+)</name>
        <dbReference type="ChEBI" id="CHEBI:29108"/>
    </cofactor>
</comment>
<dbReference type="SMART" id="SM00939">
    <property type="entry name" value="PepX_C"/>
    <property type="match status" value="1"/>
</dbReference>
<dbReference type="Pfam" id="PF01557">
    <property type="entry name" value="FAA_hydrolase"/>
    <property type="match status" value="1"/>
</dbReference>
<keyword evidence="10" id="KW-0828">Tyrosine catabolism</keyword>
<evidence type="ECO:0000313" key="16">
    <source>
        <dbReference type="EMBL" id="GAM41720.1"/>
    </source>
</evidence>
<dbReference type="Pfam" id="PF09298">
    <property type="entry name" value="FAA_hydrolase_N"/>
    <property type="match status" value="1"/>
</dbReference>
<dbReference type="GO" id="GO:0008239">
    <property type="term" value="F:dipeptidyl-peptidase activity"/>
    <property type="evidence" value="ECO:0007669"/>
    <property type="project" value="InterPro"/>
</dbReference>
<evidence type="ECO:0000256" key="7">
    <source>
        <dbReference type="ARBA" id="ARBA00022801"/>
    </source>
</evidence>
<evidence type="ECO:0000256" key="5">
    <source>
        <dbReference type="ARBA" id="ARBA00012094"/>
    </source>
</evidence>
<dbReference type="PANTHER" id="PTHR43069:SF2">
    <property type="entry name" value="FUMARYLACETOACETASE"/>
    <property type="match status" value="1"/>
</dbReference>
<dbReference type="InterPro" id="IPR015377">
    <property type="entry name" value="Fumarylacetoacetase_N"/>
</dbReference>
<evidence type="ECO:0000313" key="17">
    <source>
        <dbReference type="Proteomes" id="UP000053095"/>
    </source>
</evidence>
<dbReference type="PANTHER" id="PTHR43069">
    <property type="entry name" value="FUMARYLACETOACETASE"/>
    <property type="match status" value="1"/>
</dbReference>
<dbReference type="Pfam" id="PF02129">
    <property type="entry name" value="Peptidase_S15"/>
    <property type="match status" value="1"/>
</dbReference>
<keyword evidence="8 14" id="KW-0106">Calcium</keyword>
<evidence type="ECO:0000256" key="8">
    <source>
        <dbReference type="ARBA" id="ARBA00022837"/>
    </source>
</evidence>
<keyword evidence="17" id="KW-1185">Reference proteome</keyword>
<feature type="binding site" evidence="14">
    <location>
        <position position="723"/>
    </location>
    <ligand>
        <name>Ca(2+)</name>
        <dbReference type="ChEBI" id="CHEBI:29108"/>
    </ligand>
</feature>
<feature type="domain" description="Xaa-Pro dipeptidyl-peptidase C-terminal" evidence="15">
    <location>
        <begin position="323"/>
        <end position="586"/>
    </location>
</feature>
<dbReference type="InterPro" id="IPR013736">
    <property type="entry name" value="Xaa-Pro_dipept_C"/>
</dbReference>
<dbReference type="Gene3D" id="3.40.50.1820">
    <property type="entry name" value="alpha/beta hydrolase"/>
    <property type="match status" value="1"/>
</dbReference>
<dbReference type="SUPFAM" id="SSF49785">
    <property type="entry name" value="Galactose-binding domain-like"/>
    <property type="match status" value="1"/>
</dbReference>
<feature type="binding site" evidence="14">
    <location>
        <position position="847"/>
    </location>
    <ligand>
        <name>Mg(2+)</name>
        <dbReference type="ChEBI" id="CHEBI:18420"/>
    </ligand>
</feature>
<keyword evidence="7" id="KW-0378">Hydrolase</keyword>
<evidence type="ECO:0000256" key="11">
    <source>
        <dbReference type="ARBA" id="ARBA00023232"/>
    </source>
</evidence>
<dbReference type="InterPro" id="IPR029058">
    <property type="entry name" value="AB_hydrolase_fold"/>
</dbReference>
<feature type="binding site" evidence="13">
    <location>
        <position position="834"/>
    </location>
    <ligand>
        <name>substrate</name>
    </ligand>
</feature>
<proteinExistence type="inferred from homology"/>
<evidence type="ECO:0000256" key="12">
    <source>
        <dbReference type="PIRSR" id="PIRSR605959-1"/>
    </source>
</evidence>
<evidence type="ECO:0000256" key="4">
    <source>
        <dbReference type="ARBA" id="ARBA00010211"/>
    </source>
</evidence>
<keyword evidence="11" id="KW-0585">Phenylalanine catabolism</keyword>
<dbReference type="Proteomes" id="UP000053095">
    <property type="component" value="Unassembled WGS sequence"/>
</dbReference>
<evidence type="ECO:0000259" key="15">
    <source>
        <dbReference type="SMART" id="SM00939"/>
    </source>
</evidence>
<dbReference type="SUPFAM" id="SSF56529">
    <property type="entry name" value="FAH"/>
    <property type="match status" value="1"/>
</dbReference>
<reference evidence="17" key="1">
    <citation type="journal article" date="2015" name="Genome Announc.">
        <title>Draft genome sequence of Talaromyces cellulolyticus strain Y-94, a source of lignocellulosic biomass-degrading enzymes.</title>
        <authorList>
            <person name="Fujii T."/>
            <person name="Koike H."/>
            <person name="Sawayama S."/>
            <person name="Yano S."/>
            <person name="Inoue H."/>
        </authorList>
    </citation>
    <scope>NUCLEOTIDE SEQUENCE [LARGE SCALE GENOMIC DNA]</scope>
    <source>
        <strain evidence="17">Y-94</strain>
    </source>
</reference>
<evidence type="ECO:0000256" key="2">
    <source>
        <dbReference type="ARBA" id="ARBA00001946"/>
    </source>
</evidence>
<organism evidence="16 17">
    <name type="scientific">Talaromyces pinophilus</name>
    <name type="common">Penicillium pinophilum</name>
    <dbReference type="NCBI Taxonomy" id="128442"/>
    <lineage>
        <taxon>Eukaryota</taxon>
        <taxon>Fungi</taxon>
        <taxon>Dikarya</taxon>
        <taxon>Ascomycota</taxon>
        <taxon>Pezizomycotina</taxon>
        <taxon>Eurotiomycetes</taxon>
        <taxon>Eurotiomycetidae</taxon>
        <taxon>Eurotiales</taxon>
        <taxon>Trichocomaceae</taxon>
        <taxon>Talaromyces</taxon>
        <taxon>Talaromyces sect. Talaromyces</taxon>
    </lineage>
</organism>
<dbReference type="GO" id="GO:0006559">
    <property type="term" value="P:L-phenylalanine catabolic process"/>
    <property type="evidence" value="ECO:0007669"/>
    <property type="project" value="UniProtKB-UniPathway"/>
</dbReference>
<feature type="active site" description="Proton acceptor" evidence="12">
    <location>
        <position position="730"/>
    </location>
</feature>
<dbReference type="NCBIfam" id="TIGR00976">
    <property type="entry name" value="CocE_NonD"/>
    <property type="match status" value="1"/>
</dbReference>
<dbReference type="Gene3D" id="2.60.120.260">
    <property type="entry name" value="Galactose-binding domain-like"/>
    <property type="match status" value="1"/>
</dbReference>
<dbReference type="Pfam" id="PF08530">
    <property type="entry name" value="PepX_C"/>
    <property type="match status" value="1"/>
</dbReference>
<dbReference type="GO" id="GO:0046872">
    <property type="term" value="F:metal ion binding"/>
    <property type="evidence" value="ECO:0007669"/>
    <property type="project" value="UniProtKB-KW"/>
</dbReference>
<dbReference type="InterPro" id="IPR005959">
    <property type="entry name" value="Fumarylacetoacetase"/>
</dbReference>
<protein>
    <recommendedName>
        <fullName evidence="5">fumarylacetoacetase</fullName>
        <ecNumber evidence="5">3.7.1.2</ecNumber>
    </recommendedName>
</protein>
<evidence type="ECO:0000256" key="13">
    <source>
        <dbReference type="PIRSR" id="PIRSR605959-2"/>
    </source>
</evidence>
<keyword evidence="6 14" id="KW-0479">Metal-binding</keyword>
<dbReference type="AlphaFoldDB" id="A0A6V8HJG0"/>
<dbReference type="Gene3D" id="1.10.3020.20">
    <property type="match status" value="1"/>
</dbReference>
<comment type="pathway">
    <text evidence="3">Amino-acid degradation; L-phenylalanine degradation; acetoacetate and fumarate from L-phenylalanine: step 6/6.</text>
</comment>
<dbReference type="Gene3D" id="2.30.30.230">
    <property type="entry name" value="Fumarylacetoacetase, N-terminal domain"/>
    <property type="match status" value="1"/>
</dbReference>
<evidence type="ECO:0000256" key="9">
    <source>
        <dbReference type="ARBA" id="ARBA00022842"/>
    </source>
</evidence>
<feature type="binding site" evidence="14">
    <location>
        <position position="793"/>
    </location>
    <ligand>
        <name>Ca(2+)</name>
        <dbReference type="ChEBI" id="CHEBI:29108"/>
    </ligand>
</feature>
<comment type="similarity">
    <text evidence="4">Belongs to the FAH family.</text>
</comment>
<dbReference type="NCBIfam" id="TIGR01266">
    <property type="entry name" value="fum_ac_acetase"/>
    <property type="match status" value="1"/>
</dbReference>
<dbReference type="GO" id="GO:0006572">
    <property type="term" value="P:L-tyrosine catabolic process"/>
    <property type="evidence" value="ECO:0007669"/>
    <property type="project" value="UniProtKB-KW"/>
</dbReference>
<dbReference type="InterPro" id="IPR036462">
    <property type="entry name" value="Fumarylacetoacetase_N_sf"/>
</dbReference>
<dbReference type="UniPathway" id="UPA00139">
    <property type="reaction ID" value="UER00341"/>
</dbReference>
<dbReference type="GO" id="GO:0004334">
    <property type="term" value="F:fumarylacetoacetase activity"/>
    <property type="evidence" value="ECO:0007669"/>
    <property type="project" value="UniProtKB-EC"/>
</dbReference>
<dbReference type="GO" id="GO:1902000">
    <property type="term" value="P:homogentisate catabolic process"/>
    <property type="evidence" value="ECO:0007669"/>
    <property type="project" value="TreeGrafter"/>
</dbReference>
<dbReference type="SUPFAM" id="SSF53474">
    <property type="entry name" value="alpha/beta-Hydrolases"/>
    <property type="match status" value="1"/>
</dbReference>